<feature type="domain" description="Major facilitator superfamily (MFS) profile" evidence="6">
    <location>
        <begin position="8"/>
        <end position="407"/>
    </location>
</feature>
<evidence type="ECO:0000256" key="4">
    <source>
        <dbReference type="ARBA" id="ARBA00023136"/>
    </source>
</evidence>
<organism evidence="8 9">
    <name type="scientific">Nocardia albiluteola</name>
    <dbReference type="NCBI Taxonomy" id="2842303"/>
    <lineage>
        <taxon>Bacteria</taxon>
        <taxon>Bacillati</taxon>
        <taxon>Actinomycetota</taxon>
        <taxon>Actinomycetes</taxon>
        <taxon>Mycobacteriales</taxon>
        <taxon>Nocardiaceae</taxon>
        <taxon>Nocardia</taxon>
    </lineage>
</organism>
<dbReference type="Gene3D" id="1.20.1250.20">
    <property type="entry name" value="MFS general substrate transporter like domains"/>
    <property type="match status" value="1"/>
</dbReference>
<feature type="transmembrane region" description="Helical" evidence="5">
    <location>
        <begin position="86"/>
        <end position="105"/>
    </location>
</feature>
<evidence type="ECO:0000313" key="9">
    <source>
        <dbReference type="Proteomes" id="UP000733379"/>
    </source>
</evidence>
<comment type="caution">
    <text evidence="8">The sequence shown here is derived from an EMBL/GenBank/DDBJ whole genome shotgun (WGS) entry which is preliminary data.</text>
</comment>
<feature type="transmembrane region" description="Helical" evidence="5">
    <location>
        <begin position="51"/>
        <end position="74"/>
    </location>
</feature>
<dbReference type="CDD" id="cd06174">
    <property type="entry name" value="MFS"/>
    <property type="match status" value="1"/>
</dbReference>
<feature type="transmembrane region" description="Helical" evidence="5">
    <location>
        <begin position="260"/>
        <end position="284"/>
    </location>
</feature>
<dbReference type="InterPro" id="IPR020846">
    <property type="entry name" value="MFS_dom"/>
</dbReference>
<evidence type="ECO:0000256" key="5">
    <source>
        <dbReference type="SAM" id="Phobius"/>
    </source>
</evidence>
<dbReference type="PROSITE" id="PS50850">
    <property type="entry name" value="MFS"/>
    <property type="match status" value="1"/>
</dbReference>
<evidence type="ECO:0000256" key="3">
    <source>
        <dbReference type="ARBA" id="ARBA00022989"/>
    </source>
</evidence>
<feature type="transmembrane region" description="Helical" evidence="5">
    <location>
        <begin position="173"/>
        <end position="194"/>
    </location>
</feature>
<evidence type="ECO:0000259" key="6">
    <source>
        <dbReference type="PROSITE" id="PS50850"/>
    </source>
</evidence>
<accession>A0ABS6B886</accession>
<evidence type="ECO:0000256" key="1">
    <source>
        <dbReference type="ARBA" id="ARBA00004651"/>
    </source>
</evidence>
<dbReference type="Pfam" id="PF13347">
    <property type="entry name" value="MFS_2"/>
    <property type="match status" value="1"/>
</dbReference>
<evidence type="ECO:0000256" key="2">
    <source>
        <dbReference type="ARBA" id="ARBA00022692"/>
    </source>
</evidence>
<gene>
    <name evidence="7" type="ORF">KO481_13480</name>
    <name evidence="8" type="ORF">KO481_29430</name>
</gene>
<dbReference type="SUPFAM" id="SSF103473">
    <property type="entry name" value="MFS general substrate transporter"/>
    <property type="match status" value="1"/>
</dbReference>
<dbReference type="EMBL" id="JAHKNI010000011">
    <property type="protein sequence ID" value="MBU3065636.1"/>
    <property type="molecule type" value="Genomic_DNA"/>
</dbReference>
<keyword evidence="2 5" id="KW-0812">Transmembrane</keyword>
<dbReference type="PANTHER" id="PTHR23528">
    <property type="match status" value="1"/>
</dbReference>
<dbReference type="RefSeq" id="WP_215917453.1">
    <property type="nucleotide sequence ID" value="NZ_JAHKNI010000004.1"/>
</dbReference>
<dbReference type="InterPro" id="IPR036259">
    <property type="entry name" value="MFS_trans_sf"/>
</dbReference>
<feature type="transmembrane region" description="Helical" evidence="5">
    <location>
        <begin position="146"/>
        <end position="166"/>
    </location>
</feature>
<feature type="transmembrane region" description="Helical" evidence="5">
    <location>
        <begin position="112"/>
        <end position="134"/>
    </location>
</feature>
<name>A0ABS6B886_9NOCA</name>
<dbReference type="PROSITE" id="PS00216">
    <property type="entry name" value="SUGAR_TRANSPORT_1"/>
    <property type="match status" value="1"/>
</dbReference>
<comment type="subcellular location">
    <subcellularLocation>
        <location evidence="1">Cell membrane</location>
        <topology evidence="1">Multi-pass membrane protein</topology>
    </subcellularLocation>
</comment>
<feature type="transmembrane region" description="Helical" evidence="5">
    <location>
        <begin position="296"/>
        <end position="327"/>
    </location>
</feature>
<reference evidence="8 9" key="1">
    <citation type="submission" date="2021-06" db="EMBL/GenBank/DDBJ databases">
        <title>Actinomycetes sequencing.</title>
        <authorList>
            <person name="Shan Q."/>
        </authorList>
    </citation>
    <scope>NUCLEOTIDE SEQUENCE [LARGE SCALE GENOMIC DNA]</scope>
    <source>
        <strain evidence="8 9">NEAU-G5</strain>
    </source>
</reference>
<protein>
    <submittedName>
        <fullName evidence="8">MFS transporter</fullName>
    </submittedName>
</protein>
<feature type="transmembrane region" description="Helical" evidence="5">
    <location>
        <begin position="339"/>
        <end position="359"/>
    </location>
</feature>
<keyword evidence="9" id="KW-1185">Reference proteome</keyword>
<keyword evidence="3 5" id="KW-1133">Transmembrane helix</keyword>
<dbReference type="EMBL" id="JAHKNI010000004">
    <property type="protein sequence ID" value="MBU3062530.1"/>
    <property type="molecule type" value="Genomic_DNA"/>
</dbReference>
<dbReference type="Proteomes" id="UP000733379">
    <property type="component" value="Unassembled WGS sequence"/>
</dbReference>
<feature type="transmembrane region" description="Helical" evidence="5">
    <location>
        <begin position="223"/>
        <end position="248"/>
    </location>
</feature>
<evidence type="ECO:0000313" key="8">
    <source>
        <dbReference type="EMBL" id="MBU3065636.1"/>
    </source>
</evidence>
<evidence type="ECO:0000313" key="7">
    <source>
        <dbReference type="EMBL" id="MBU3062530.1"/>
    </source>
</evidence>
<feature type="transmembrane region" description="Helical" evidence="5">
    <location>
        <begin position="371"/>
        <end position="401"/>
    </location>
</feature>
<dbReference type="PANTHER" id="PTHR23528:SF1">
    <property type="entry name" value="MAJOR FACILITATOR SUPERFAMILY (MFS) PROFILE DOMAIN-CONTAINING PROTEIN"/>
    <property type="match status" value="1"/>
</dbReference>
<sequence>MTALTDPVRPGARFGVTLGGANFGLQLVVNSVPHVLMALQIQDMDPAHKEIRLGVATAVAALLVAVAQPLWGVLSDRSRSRFGRRTPFVLGGALMTAAGLLALSASDTYTGLLIAWCATTVALTAVQATLMAALPDRVPVSARGVFAAAAGLGGTLGALGGQILFAKLVGGGYLLPYAVAAIIVAGSAGLFVWLNPEPPAEPSPRPKFSLRSLWVNPVEHPDFAWVFLSRMFVLTGFFMVNGYLLYILADHLGLGRDRALHRLPLVSMVSVVTVVIALAIAGVWSDRVGRRKPFVFWSAVLMAVGLTVTEFATSIPAVVVCIVVIALGYGTFRAIDEALITLVLPATDSAGQYIGIAHLSTHLANAAAPAIAGVTIAFAGGYAVFFPLAGALALVGALCLLPLRSVR</sequence>
<dbReference type="InterPro" id="IPR005829">
    <property type="entry name" value="Sugar_transporter_CS"/>
</dbReference>
<proteinExistence type="predicted"/>
<keyword evidence="4 5" id="KW-0472">Membrane</keyword>